<gene>
    <name evidence="7" type="ORF">MBM_07833</name>
</gene>
<dbReference type="Proteomes" id="UP000006753">
    <property type="component" value="Unassembled WGS sequence"/>
</dbReference>
<keyword evidence="2 4" id="KW-0863">Zinc-finger</keyword>
<dbReference type="AlphaFoldDB" id="K1WMU8"/>
<dbReference type="InParanoid" id="K1WMU8"/>
<dbReference type="HOGENOM" id="CLU_658879_0_0_1"/>
<name>K1WMU8_MARBU</name>
<dbReference type="STRING" id="1072389.K1WMU8"/>
<dbReference type="RefSeq" id="XP_007295722.1">
    <property type="nucleotide sequence ID" value="XM_007295660.1"/>
</dbReference>
<dbReference type="KEGG" id="mbe:MBM_07833"/>
<dbReference type="PROSITE" id="PS50865">
    <property type="entry name" value="ZF_MYND_2"/>
    <property type="match status" value="1"/>
</dbReference>
<dbReference type="GO" id="GO:0008270">
    <property type="term" value="F:zinc ion binding"/>
    <property type="evidence" value="ECO:0007669"/>
    <property type="project" value="UniProtKB-KW"/>
</dbReference>
<organism evidence="7 8">
    <name type="scientific">Marssonina brunnea f. sp. multigermtubi (strain MB_m1)</name>
    <name type="common">Marssonina leaf spot fungus</name>
    <dbReference type="NCBI Taxonomy" id="1072389"/>
    <lineage>
        <taxon>Eukaryota</taxon>
        <taxon>Fungi</taxon>
        <taxon>Dikarya</taxon>
        <taxon>Ascomycota</taxon>
        <taxon>Pezizomycotina</taxon>
        <taxon>Leotiomycetes</taxon>
        <taxon>Helotiales</taxon>
        <taxon>Drepanopezizaceae</taxon>
        <taxon>Drepanopeziza</taxon>
    </lineage>
</organism>
<evidence type="ECO:0000259" key="6">
    <source>
        <dbReference type="PROSITE" id="PS50865"/>
    </source>
</evidence>
<reference evidence="7 8" key="1">
    <citation type="journal article" date="2012" name="BMC Genomics">
        <title>Sequencing the genome of Marssonina brunnea reveals fungus-poplar co-evolution.</title>
        <authorList>
            <person name="Zhu S."/>
            <person name="Cao Y.-Z."/>
            <person name="Jiang C."/>
            <person name="Tan B.-Y."/>
            <person name="Wang Z."/>
            <person name="Feng S."/>
            <person name="Zhang L."/>
            <person name="Su X.-H."/>
            <person name="Brejova B."/>
            <person name="Vinar T."/>
            <person name="Xu M."/>
            <person name="Wang M.-X."/>
            <person name="Zhang S.-G."/>
            <person name="Huang M.-R."/>
            <person name="Wu R."/>
            <person name="Zhou Y."/>
        </authorList>
    </citation>
    <scope>NUCLEOTIDE SEQUENCE [LARGE SCALE GENOMIC DNA]</scope>
    <source>
        <strain evidence="7 8">MB_m1</strain>
    </source>
</reference>
<evidence type="ECO:0000256" key="2">
    <source>
        <dbReference type="ARBA" id="ARBA00022771"/>
    </source>
</evidence>
<evidence type="ECO:0000256" key="4">
    <source>
        <dbReference type="PROSITE-ProRule" id="PRU00134"/>
    </source>
</evidence>
<evidence type="ECO:0000256" key="1">
    <source>
        <dbReference type="ARBA" id="ARBA00022723"/>
    </source>
</evidence>
<dbReference type="Pfam" id="PF01753">
    <property type="entry name" value="zf-MYND"/>
    <property type="match status" value="1"/>
</dbReference>
<keyword evidence="1" id="KW-0479">Metal-binding</keyword>
<dbReference type="SUPFAM" id="SSF144232">
    <property type="entry name" value="HIT/MYND zinc finger-like"/>
    <property type="match status" value="1"/>
</dbReference>
<evidence type="ECO:0000256" key="5">
    <source>
        <dbReference type="SAM" id="MobiDB-lite"/>
    </source>
</evidence>
<evidence type="ECO:0000313" key="8">
    <source>
        <dbReference type="Proteomes" id="UP000006753"/>
    </source>
</evidence>
<dbReference type="InterPro" id="IPR002893">
    <property type="entry name" value="Znf_MYND"/>
</dbReference>
<dbReference type="EMBL" id="JH921447">
    <property type="protein sequence ID" value="EKD14156.1"/>
    <property type="molecule type" value="Genomic_DNA"/>
</dbReference>
<evidence type="ECO:0000256" key="3">
    <source>
        <dbReference type="ARBA" id="ARBA00022833"/>
    </source>
</evidence>
<dbReference type="GeneID" id="18763768"/>
<dbReference type="Gene3D" id="6.10.140.2220">
    <property type="match status" value="1"/>
</dbReference>
<keyword evidence="3" id="KW-0862">Zinc</keyword>
<dbReference type="OMA" id="EKWCGHC"/>
<feature type="region of interest" description="Disordered" evidence="5">
    <location>
        <begin position="174"/>
        <end position="197"/>
    </location>
</feature>
<proteinExistence type="predicted"/>
<evidence type="ECO:0000313" key="7">
    <source>
        <dbReference type="EMBL" id="EKD14156.1"/>
    </source>
</evidence>
<feature type="domain" description="MYND-type" evidence="6">
    <location>
        <begin position="304"/>
        <end position="344"/>
    </location>
</feature>
<protein>
    <recommendedName>
        <fullName evidence="6">MYND-type domain-containing protein</fullName>
    </recommendedName>
</protein>
<sequence>MAATVPAPDPRRPEPIPLRALTVLLKYELMISDPRYTKFRLVNTSLAQPGLVSGNPHVFANDAPSVTRRSLHTFLELAAVPSPGNPHPATTCELHPAAPVGVQRLSAADRELIYQETRNHDACYKAIGLFQFFLDLCPPGQQLMYQSGNQQPILLNPQARRVFVYEVHQPRHHTRSYLLKSNPRPGEGPLSPVTGSRSPEDHCVMAFLRPGPQRPDPNHPRSYYVVDMTRMQYGKEALGPWGETYLIGTTRMFEDSMKSVCGHLQLARMDQTLLGGPDHVKVRLKACAARAFQRWQKREHAGWCEHCGMGGPSLFRCTGCRTARIYYCGKEHQEAGWRLHKLHCQRQ</sequence>
<accession>K1WMU8</accession>
<dbReference type="OrthoDB" id="432970at2759"/>
<keyword evidence="8" id="KW-1185">Reference proteome</keyword>